<comment type="caution">
    <text evidence="3">The sequence shown here is derived from an EMBL/GenBank/DDBJ whole genome shotgun (WGS) entry which is preliminary data.</text>
</comment>
<dbReference type="InterPro" id="IPR035901">
    <property type="entry name" value="GIY-YIG_endonuc_sf"/>
</dbReference>
<organism evidence="3 4">
    <name type="scientific">Pontibacter populi</name>
    <dbReference type="NCBI Taxonomy" id="890055"/>
    <lineage>
        <taxon>Bacteria</taxon>
        <taxon>Pseudomonadati</taxon>
        <taxon>Bacteroidota</taxon>
        <taxon>Cytophagia</taxon>
        <taxon>Cytophagales</taxon>
        <taxon>Hymenobacteraceae</taxon>
        <taxon>Pontibacter</taxon>
    </lineage>
</organism>
<dbReference type="PROSITE" id="PS50164">
    <property type="entry name" value="GIY_YIG"/>
    <property type="match status" value="1"/>
</dbReference>
<sequence>MTKNMKSHNYFVYITTNPKRTTLYVGLTNDLPRRLNEHFMICGESSTFAGKYYCYNLIYFERHMQVQHAIDREKEIKKWSRAKKEALIYSQNPFWKFLNQEIKEDQ</sequence>
<dbReference type="PANTHER" id="PTHR34477:SF5">
    <property type="entry name" value="BSL5627 PROTEIN"/>
    <property type="match status" value="1"/>
</dbReference>
<dbReference type="RefSeq" id="WP_350410793.1">
    <property type="nucleotide sequence ID" value="NZ_JBEOKT010000002.1"/>
</dbReference>
<proteinExistence type="inferred from homology"/>
<dbReference type="CDD" id="cd10448">
    <property type="entry name" value="GIY-YIG_unchar_3"/>
    <property type="match status" value="1"/>
</dbReference>
<dbReference type="Proteomes" id="UP001476807">
    <property type="component" value="Unassembled WGS sequence"/>
</dbReference>
<gene>
    <name evidence="3" type="ORF">ABS362_02950</name>
</gene>
<dbReference type="SUPFAM" id="SSF82771">
    <property type="entry name" value="GIY-YIG endonuclease"/>
    <property type="match status" value="1"/>
</dbReference>
<feature type="domain" description="GIY-YIG" evidence="2">
    <location>
        <begin position="8"/>
        <end position="86"/>
    </location>
</feature>
<dbReference type="InterPro" id="IPR000305">
    <property type="entry name" value="GIY-YIG_endonuc"/>
</dbReference>
<evidence type="ECO:0000313" key="3">
    <source>
        <dbReference type="EMBL" id="MER2996485.1"/>
    </source>
</evidence>
<comment type="similarity">
    <text evidence="1">Belongs to the UPF0213 family.</text>
</comment>
<reference evidence="3 4" key="1">
    <citation type="submission" date="2024-06" db="EMBL/GenBank/DDBJ databases">
        <title>Pontibacter populi HYL7-15.</title>
        <authorList>
            <person name="Kim M.K."/>
        </authorList>
    </citation>
    <scope>NUCLEOTIDE SEQUENCE [LARGE SCALE GENOMIC DNA]</scope>
    <source>
        <strain evidence="3 4">HYL7-15</strain>
    </source>
</reference>
<dbReference type="InterPro" id="IPR050190">
    <property type="entry name" value="UPF0213_domain"/>
</dbReference>
<dbReference type="Gene3D" id="3.40.1440.10">
    <property type="entry name" value="GIY-YIG endonuclease"/>
    <property type="match status" value="1"/>
</dbReference>
<protein>
    <submittedName>
        <fullName evidence="3">GIY-YIG nuclease family protein</fullName>
    </submittedName>
</protein>
<evidence type="ECO:0000256" key="1">
    <source>
        <dbReference type="ARBA" id="ARBA00007435"/>
    </source>
</evidence>
<evidence type="ECO:0000313" key="4">
    <source>
        <dbReference type="Proteomes" id="UP001476807"/>
    </source>
</evidence>
<evidence type="ECO:0000259" key="2">
    <source>
        <dbReference type="PROSITE" id="PS50164"/>
    </source>
</evidence>
<keyword evidence="4" id="KW-1185">Reference proteome</keyword>
<dbReference type="PANTHER" id="PTHR34477">
    <property type="entry name" value="UPF0213 PROTEIN YHBQ"/>
    <property type="match status" value="1"/>
</dbReference>
<dbReference type="EMBL" id="JBEOKT010000002">
    <property type="protein sequence ID" value="MER2996485.1"/>
    <property type="molecule type" value="Genomic_DNA"/>
</dbReference>
<dbReference type="Pfam" id="PF01541">
    <property type="entry name" value="GIY-YIG"/>
    <property type="match status" value="1"/>
</dbReference>
<accession>A0ABV1RQ42</accession>
<name>A0ABV1RQ42_9BACT</name>